<evidence type="ECO:0000259" key="8">
    <source>
        <dbReference type="PROSITE" id="PS50157"/>
    </source>
</evidence>
<dbReference type="SMART" id="SM00355">
    <property type="entry name" value="ZnF_C2H2"/>
    <property type="match status" value="6"/>
</dbReference>
<feature type="region of interest" description="Disordered" evidence="7">
    <location>
        <begin position="209"/>
        <end position="250"/>
    </location>
</feature>
<dbReference type="PROSITE" id="PS51915">
    <property type="entry name" value="ZAD"/>
    <property type="match status" value="1"/>
</dbReference>
<keyword evidence="1 6" id="KW-0479">Metal-binding</keyword>
<comment type="caution">
    <text evidence="10">The sequence shown here is derived from an EMBL/GenBank/DDBJ whole genome shotgun (WGS) entry which is preliminary data.</text>
</comment>
<feature type="binding site" evidence="6">
    <location>
        <position position="7"/>
    </location>
    <ligand>
        <name>Zn(2+)</name>
        <dbReference type="ChEBI" id="CHEBI:29105"/>
    </ligand>
</feature>
<feature type="region of interest" description="Disordered" evidence="7">
    <location>
        <begin position="147"/>
        <end position="190"/>
    </location>
</feature>
<organism evidence="10 11">
    <name type="scientific">Euphydryas editha</name>
    <name type="common">Edith's checkerspot</name>
    <dbReference type="NCBI Taxonomy" id="104508"/>
    <lineage>
        <taxon>Eukaryota</taxon>
        <taxon>Metazoa</taxon>
        <taxon>Ecdysozoa</taxon>
        <taxon>Arthropoda</taxon>
        <taxon>Hexapoda</taxon>
        <taxon>Insecta</taxon>
        <taxon>Pterygota</taxon>
        <taxon>Neoptera</taxon>
        <taxon>Endopterygota</taxon>
        <taxon>Lepidoptera</taxon>
        <taxon>Glossata</taxon>
        <taxon>Ditrysia</taxon>
        <taxon>Papilionoidea</taxon>
        <taxon>Nymphalidae</taxon>
        <taxon>Nymphalinae</taxon>
        <taxon>Euphydryas</taxon>
    </lineage>
</organism>
<sequence length="469" mass="54604">MENIKVCRICLLMDVKMFNFHSYPLETYYDILVGNTTTIQELPKYACYECSAQLNKFYLFREKCLRGQAALLGLKHSCVKVTGEVIKQLDKEVFKLSSNIGFSEVTFTNVNPITDIDLKDDEIKVEPFEIVDNGEYFDEKDFKREDNDNDSIFSNNDRILSSDDDQPLSKHKEKKKEKRGRKRKKSDVEKQVEVDKKIDSDFISAESATVSQETISDVKPKRGRPRKTDGSKKKKKEVRQRRTNNTGGVSDEDLDLENYCTIVTLTEEEQKEEIRQRQKSSNYLNAIYQCKLCFKGFIDAQAWEHHLSKHEPSSGDIECPICKFRFKTKRILQKHASNHEKKYECKSCSYVSKTTTQAKQHQRWHKGVTYKCQYCDEISTKWTSYLSHVRIKHPSEFICGACGYSFVSRLGLAMHRTMMHKALVEKEKTEGETNDMPYCAQCDVKFVSTEAYKRHMFTSSKHTQSKDFK</sequence>
<dbReference type="GO" id="GO:0000981">
    <property type="term" value="F:DNA-binding transcription factor activity, RNA polymerase II-specific"/>
    <property type="evidence" value="ECO:0007669"/>
    <property type="project" value="TreeGrafter"/>
</dbReference>
<proteinExistence type="predicted"/>
<dbReference type="InterPro" id="IPR036236">
    <property type="entry name" value="Znf_C2H2_sf"/>
</dbReference>
<dbReference type="Pfam" id="PF07776">
    <property type="entry name" value="zf-AD"/>
    <property type="match status" value="1"/>
</dbReference>
<dbReference type="Gene3D" id="3.30.160.60">
    <property type="entry name" value="Classic Zinc Finger"/>
    <property type="match status" value="3"/>
</dbReference>
<gene>
    <name evidence="10" type="ORF">EEDITHA_LOCUS3499</name>
</gene>
<feature type="compositionally biased region" description="Basic residues" evidence="7">
    <location>
        <begin position="169"/>
        <end position="185"/>
    </location>
</feature>
<evidence type="ECO:0000256" key="3">
    <source>
        <dbReference type="ARBA" id="ARBA00022771"/>
    </source>
</evidence>
<feature type="binding site" evidence="6">
    <location>
        <position position="47"/>
    </location>
    <ligand>
        <name>Zn(2+)</name>
        <dbReference type="ChEBI" id="CHEBI:29105"/>
    </ligand>
</feature>
<dbReference type="GO" id="GO:0043565">
    <property type="term" value="F:sequence-specific DNA binding"/>
    <property type="evidence" value="ECO:0007669"/>
    <property type="project" value="TreeGrafter"/>
</dbReference>
<dbReference type="SUPFAM" id="SSF57716">
    <property type="entry name" value="Glucocorticoid receptor-like (DNA-binding domain)"/>
    <property type="match status" value="1"/>
</dbReference>
<evidence type="ECO:0000256" key="2">
    <source>
        <dbReference type="ARBA" id="ARBA00022737"/>
    </source>
</evidence>
<dbReference type="AlphaFoldDB" id="A0AAU9TMJ2"/>
<dbReference type="PANTHER" id="PTHR24408:SF64">
    <property type="entry name" value="LINKING IMMUNITY AND METABOLISM-RELATED"/>
    <property type="match status" value="1"/>
</dbReference>
<keyword evidence="11" id="KW-1185">Reference proteome</keyword>
<feature type="binding site" evidence="6">
    <location>
        <position position="10"/>
    </location>
    <ligand>
        <name>Zn(2+)</name>
        <dbReference type="ChEBI" id="CHEBI:29105"/>
    </ligand>
</feature>
<reference evidence="10" key="1">
    <citation type="submission" date="2022-03" db="EMBL/GenBank/DDBJ databases">
        <authorList>
            <person name="Tunstrom K."/>
        </authorList>
    </citation>
    <scope>NUCLEOTIDE SEQUENCE</scope>
</reference>
<feature type="compositionally biased region" description="Basic and acidic residues" evidence="7">
    <location>
        <begin position="216"/>
        <end position="231"/>
    </location>
</feature>
<dbReference type="GO" id="GO:0008270">
    <property type="term" value="F:zinc ion binding"/>
    <property type="evidence" value="ECO:0007669"/>
    <property type="project" value="UniProtKB-UniRule"/>
</dbReference>
<evidence type="ECO:0000256" key="6">
    <source>
        <dbReference type="PROSITE-ProRule" id="PRU01263"/>
    </source>
</evidence>
<keyword evidence="4 6" id="KW-0862">Zinc</keyword>
<dbReference type="SUPFAM" id="SSF57667">
    <property type="entry name" value="beta-beta-alpha zinc fingers"/>
    <property type="match status" value="2"/>
</dbReference>
<name>A0AAU9TMJ2_EUPED</name>
<feature type="domain" description="C2H2-type" evidence="8">
    <location>
        <begin position="397"/>
        <end position="425"/>
    </location>
</feature>
<evidence type="ECO:0000256" key="1">
    <source>
        <dbReference type="ARBA" id="ARBA00022723"/>
    </source>
</evidence>
<accession>A0AAU9TMJ2</accession>
<evidence type="ECO:0000313" key="10">
    <source>
        <dbReference type="EMBL" id="CAH2087213.1"/>
    </source>
</evidence>
<feature type="domain" description="ZAD" evidence="9">
    <location>
        <begin position="5"/>
        <end position="74"/>
    </location>
</feature>
<evidence type="ECO:0000313" key="11">
    <source>
        <dbReference type="Proteomes" id="UP001153954"/>
    </source>
</evidence>
<feature type="domain" description="C2H2-type" evidence="8">
    <location>
        <begin position="343"/>
        <end position="367"/>
    </location>
</feature>
<dbReference type="PROSITE" id="PS00028">
    <property type="entry name" value="ZINC_FINGER_C2H2_1"/>
    <property type="match status" value="3"/>
</dbReference>
<dbReference type="EMBL" id="CAKOGL010000006">
    <property type="protein sequence ID" value="CAH2087213.1"/>
    <property type="molecule type" value="Genomic_DNA"/>
</dbReference>
<evidence type="ECO:0000256" key="5">
    <source>
        <dbReference type="PROSITE-ProRule" id="PRU00042"/>
    </source>
</evidence>
<evidence type="ECO:0000256" key="4">
    <source>
        <dbReference type="ARBA" id="ARBA00022833"/>
    </source>
</evidence>
<feature type="binding site" evidence="6">
    <location>
        <position position="50"/>
    </location>
    <ligand>
        <name>Zn(2+)</name>
        <dbReference type="ChEBI" id="CHEBI:29105"/>
    </ligand>
</feature>
<protein>
    <submittedName>
        <fullName evidence="10">Uncharacterized protein</fullName>
    </submittedName>
</protein>
<dbReference type="SMART" id="SM00868">
    <property type="entry name" value="zf-AD"/>
    <property type="match status" value="1"/>
</dbReference>
<dbReference type="InterPro" id="IPR012934">
    <property type="entry name" value="Znf_AD"/>
</dbReference>
<dbReference type="PANTHER" id="PTHR24408">
    <property type="entry name" value="ZINC FINGER PROTEIN"/>
    <property type="match status" value="1"/>
</dbReference>
<feature type="compositionally biased region" description="Basic residues" evidence="7">
    <location>
        <begin position="232"/>
        <end position="242"/>
    </location>
</feature>
<evidence type="ECO:0000256" key="7">
    <source>
        <dbReference type="SAM" id="MobiDB-lite"/>
    </source>
</evidence>
<dbReference type="GO" id="GO:0005634">
    <property type="term" value="C:nucleus"/>
    <property type="evidence" value="ECO:0007669"/>
    <property type="project" value="InterPro"/>
</dbReference>
<evidence type="ECO:0000259" key="9">
    <source>
        <dbReference type="PROSITE" id="PS51915"/>
    </source>
</evidence>
<dbReference type="PROSITE" id="PS50157">
    <property type="entry name" value="ZINC_FINGER_C2H2_2"/>
    <property type="match status" value="2"/>
</dbReference>
<keyword evidence="3 5" id="KW-0863">Zinc-finger</keyword>
<keyword evidence="2" id="KW-0677">Repeat</keyword>
<dbReference type="Proteomes" id="UP001153954">
    <property type="component" value="Unassembled WGS sequence"/>
</dbReference>
<dbReference type="InterPro" id="IPR013087">
    <property type="entry name" value="Znf_C2H2_type"/>
</dbReference>